<keyword evidence="2" id="KW-1185">Reference proteome</keyword>
<dbReference type="AlphaFoldDB" id="A0ABD1T6S6"/>
<name>A0ABD1T6S6_9LAMI</name>
<reference evidence="2" key="1">
    <citation type="submission" date="2024-07" db="EMBL/GenBank/DDBJ databases">
        <title>Two chromosome-level genome assemblies of Korean endemic species Abeliophyllum distichum and Forsythia ovata (Oleaceae).</title>
        <authorList>
            <person name="Jang H."/>
        </authorList>
    </citation>
    <scope>NUCLEOTIDE SEQUENCE [LARGE SCALE GENOMIC DNA]</scope>
</reference>
<gene>
    <name evidence="1" type="ORF">Fot_32088</name>
</gene>
<evidence type="ECO:0000313" key="1">
    <source>
        <dbReference type="EMBL" id="KAL2508441.1"/>
    </source>
</evidence>
<comment type="caution">
    <text evidence="1">The sequence shown here is derived from an EMBL/GenBank/DDBJ whole genome shotgun (WGS) entry which is preliminary data.</text>
</comment>
<dbReference type="Proteomes" id="UP001604277">
    <property type="component" value="Unassembled WGS sequence"/>
</dbReference>
<protein>
    <submittedName>
        <fullName evidence="1">Uncharacterized protein</fullName>
    </submittedName>
</protein>
<dbReference type="EMBL" id="JBFOLJ010000009">
    <property type="protein sequence ID" value="KAL2508441.1"/>
    <property type="molecule type" value="Genomic_DNA"/>
</dbReference>
<sequence>MPDPGVTVLQTSKTMVDSPFVLLAPEVILKVPSTSFFSGHVPSLESARQLIKRKSGANSGEEAFWAPTPPSHPPGRYEYVNIGSRRNKLDPTVLEKLPHPAAIAAASVHKYWTFTFGRAADNVELTELLKLAEMYTSRSHVLNCELYKLLEMKIDELRSTTGGDEDVEALRAENKDLREQLVFSEDARARAIYDVAKAERFQGVCVQAQKKAESQLRSCQNVVHAKDKELTKALSELSRARDLLANIGVPDYVDLQGPTGTKSKHL</sequence>
<accession>A0ABD1T6S6</accession>
<organism evidence="1 2">
    <name type="scientific">Forsythia ovata</name>
    <dbReference type="NCBI Taxonomy" id="205694"/>
    <lineage>
        <taxon>Eukaryota</taxon>
        <taxon>Viridiplantae</taxon>
        <taxon>Streptophyta</taxon>
        <taxon>Embryophyta</taxon>
        <taxon>Tracheophyta</taxon>
        <taxon>Spermatophyta</taxon>
        <taxon>Magnoliopsida</taxon>
        <taxon>eudicotyledons</taxon>
        <taxon>Gunneridae</taxon>
        <taxon>Pentapetalae</taxon>
        <taxon>asterids</taxon>
        <taxon>lamiids</taxon>
        <taxon>Lamiales</taxon>
        <taxon>Oleaceae</taxon>
        <taxon>Forsythieae</taxon>
        <taxon>Forsythia</taxon>
    </lineage>
</organism>
<evidence type="ECO:0000313" key="2">
    <source>
        <dbReference type="Proteomes" id="UP001604277"/>
    </source>
</evidence>
<proteinExistence type="predicted"/>